<dbReference type="Proteomes" id="UP000198534">
    <property type="component" value="Unassembled WGS sequence"/>
</dbReference>
<evidence type="ECO:0000259" key="2">
    <source>
        <dbReference type="Pfam" id="PF04167"/>
    </source>
</evidence>
<evidence type="ECO:0000313" key="4">
    <source>
        <dbReference type="Proteomes" id="UP000198534"/>
    </source>
</evidence>
<protein>
    <recommendedName>
        <fullName evidence="2">DUF402 domain-containing protein</fullName>
    </recommendedName>
</protein>
<dbReference type="InterPro" id="IPR035930">
    <property type="entry name" value="FomD-like_sf"/>
</dbReference>
<keyword evidence="4" id="KW-1185">Reference proteome</keyword>
<dbReference type="PANTHER" id="PTHR39159:SF1">
    <property type="entry name" value="UPF0374 PROTEIN YGAC"/>
    <property type="match status" value="1"/>
</dbReference>
<dbReference type="Gene3D" id="2.40.380.10">
    <property type="entry name" value="FomD-like"/>
    <property type="match status" value="1"/>
</dbReference>
<dbReference type="STRING" id="1048340.SAMN05444487_106120"/>
<keyword evidence="1" id="KW-0378">Hydrolase</keyword>
<evidence type="ECO:0000256" key="1">
    <source>
        <dbReference type="ARBA" id="ARBA00022801"/>
    </source>
</evidence>
<dbReference type="InterPro" id="IPR007295">
    <property type="entry name" value="DUF402"/>
</dbReference>
<organism evidence="3 4">
    <name type="scientific">Marininema mesophilum</name>
    <dbReference type="NCBI Taxonomy" id="1048340"/>
    <lineage>
        <taxon>Bacteria</taxon>
        <taxon>Bacillati</taxon>
        <taxon>Bacillota</taxon>
        <taxon>Bacilli</taxon>
        <taxon>Bacillales</taxon>
        <taxon>Thermoactinomycetaceae</taxon>
        <taxon>Marininema</taxon>
    </lineage>
</organism>
<reference evidence="3 4" key="1">
    <citation type="submission" date="2016-10" db="EMBL/GenBank/DDBJ databases">
        <authorList>
            <person name="de Groot N.N."/>
        </authorList>
    </citation>
    <scope>NUCLEOTIDE SEQUENCE [LARGE SCALE GENOMIC DNA]</scope>
    <source>
        <strain evidence="3 4">DSM 45610</strain>
    </source>
</reference>
<proteinExistence type="predicted"/>
<dbReference type="RefSeq" id="WP_177167946.1">
    <property type="nucleotide sequence ID" value="NZ_FNNQ01000006.1"/>
</dbReference>
<dbReference type="PANTHER" id="PTHR39159">
    <property type="match status" value="1"/>
</dbReference>
<dbReference type="AlphaFoldDB" id="A0A1H2WG58"/>
<evidence type="ECO:0000313" key="3">
    <source>
        <dbReference type="EMBL" id="SDW79508.1"/>
    </source>
</evidence>
<dbReference type="EMBL" id="FNNQ01000006">
    <property type="protein sequence ID" value="SDW79508.1"/>
    <property type="molecule type" value="Genomic_DNA"/>
</dbReference>
<dbReference type="InterPro" id="IPR050212">
    <property type="entry name" value="Ntdp-like"/>
</dbReference>
<feature type="domain" description="DUF402" evidence="2">
    <location>
        <begin position="17"/>
        <end position="148"/>
    </location>
</feature>
<dbReference type="Pfam" id="PF04167">
    <property type="entry name" value="DUF402"/>
    <property type="match status" value="1"/>
</dbReference>
<sequence length="180" mass="20737">MAVRAGEILRIESYKHDGSFHRSWDRSVVLEGGEPLLLANRDVHVTDGSGEKWISKSLAICQFHRTRWYNTIVIFNGYGRNPRYYCNIASPCRLEGKCLVYVDYDLDLAVDEMGCAQWLDRKEFAANRRKMDYPDEVVNQVEKAEAELNKCFSEGRGPFTSSFIQAGVHRYLPFEKELMG</sequence>
<gene>
    <name evidence="3" type="ORF">SAMN05444487_106120</name>
</gene>
<name>A0A1H2WG58_9BACL</name>
<dbReference type="GO" id="GO:0016787">
    <property type="term" value="F:hydrolase activity"/>
    <property type="evidence" value="ECO:0007669"/>
    <property type="project" value="UniProtKB-KW"/>
</dbReference>
<dbReference type="SUPFAM" id="SSF159234">
    <property type="entry name" value="FomD-like"/>
    <property type="match status" value="1"/>
</dbReference>
<accession>A0A1H2WG58</accession>